<dbReference type="CDD" id="cd12148">
    <property type="entry name" value="fungal_TF_MHR"/>
    <property type="match status" value="1"/>
</dbReference>
<evidence type="ECO:0000313" key="11">
    <source>
        <dbReference type="Proteomes" id="UP000469558"/>
    </source>
</evidence>
<keyword evidence="6" id="KW-0804">Transcription</keyword>
<evidence type="ECO:0000256" key="7">
    <source>
        <dbReference type="ARBA" id="ARBA00023242"/>
    </source>
</evidence>
<dbReference type="Proteomes" id="UP000469558">
    <property type="component" value="Unassembled WGS sequence"/>
</dbReference>
<feature type="region of interest" description="Disordered" evidence="8">
    <location>
        <begin position="1"/>
        <end position="42"/>
    </location>
</feature>
<dbReference type="InterPro" id="IPR051615">
    <property type="entry name" value="Transcr_Regulatory_Elem"/>
</dbReference>
<dbReference type="GO" id="GO:0005634">
    <property type="term" value="C:nucleus"/>
    <property type="evidence" value="ECO:0007669"/>
    <property type="project" value="UniProtKB-SubCell"/>
</dbReference>
<dbReference type="InterPro" id="IPR001138">
    <property type="entry name" value="Zn2Cys6_DnaBD"/>
</dbReference>
<comment type="subcellular location">
    <subcellularLocation>
        <location evidence="1">Nucleus</location>
    </subcellularLocation>
</comment>
<keyword evidence="5" id="KW-0238">DNA-binding</keyword>
<feature type="domain" description="Zn(2)-C6 fungal-type" evidence="9">
    <location>
        <begin position="47"/>
        <end position="78"/>
    </location>
</feature>
<dbReference type="GO" id="GO:0008270">
    <property type="term" value="F:zinc ion binding"/>
    <property type="evidence" value="ECO:0007669"/>
    <property type="project" value="InterPro"/>
</dbReference>
<dbReference type="Gene3D" id="4.10.240.10">
    <property type="entry name" value="Zn(2)-C6 fungal-type DNA-binding domain"/>
    <property type="match status" value="1"/>
</dbReference>
<dbReference type="GO" id="GO:0006351">
    <property type="term" value="P:DNA-templated transcription"/>
    <property type="evidence" value="ECO:0007669"/>
    <property type="project" value="InterPro"/>
</dbReference>
<dbReference type="PANTHER" id="PTHR31313:SF4">
    <property type="entry name" value="CONIDIAL DEVELOPMENT PROTEIN FLUFFY"/>
    <property type="match status" value="1"/>
</dbReference>
<proteinExistence type="predicted"/>
<dbReference type="InterPro" id="IPR007219">
    <property type="entry name" value="XnlR_reg_dom"/>
</dbReference>
<name>A0A8T9CGU2_9HELO</name>
<comment type="caution">
    <text evidence="10">The sequence shown here is derived from an EMBL/GenBank/DDBJ whole genome shotgun (WGS) entry which is preliminary data.</text>
</comment>
<dbReference type="GO" id="GO:0003677">
    <property type="term" value="F:DNA binding"/>
    <property type="evidence" value="ECO:0007669"/>
    <property type="project" value="UniProtKB-KW"/>
</dbReference>
<dbReference type="SMART" id="SM00906">
    <property type="entry name" value="Fungal_trans"/>
    <property type="match status" value="1"/>
</dbReference>
<dbReference type="Pfam" id="PF00172">
    <property type="entry name" value="Zn_clus"/>
    <property type="match status" value="1"/>
</dbReference>
<dbReference type="GO" id="GO:0000981">
    <property type="term" value="F:DNA-binding transcription factor activity, RNA polymerase II-specific"/>
    <property type="evidence" value="ECO:0007669"/>
    <property type="project" value="InterPro"/>
</dbReference>
<dbReference type="InterPro" id="IPR036864">
    <property type="entry name" value="Zn2-C6_fun-type_DNA-bd_sf"/>
</dbReference>
<reference evidence="10 11" key="1">
    <citation type="submission" date="2018-05" db="EMBL/GenBank/DDBJ databases">
        <title>Genome sequencing and assembly of the regulated plant pathogen Lachnellula willkommii and related sister species for the development of diagnostic species identification markers.</title>
        <authorList>
            <person name="Giroux E."/>
            <person name="Bilodeau G."/>
        </authorList>
    </citation>
    <scope>NUCLEOTIDE SEQUENCE [LARGE SCALE GENOMIC DNA]</scope>
    <source>
        <strain evidence="10 11">CBS 268.59</strain>
    </source>
</reference>
<dbReference type="EMBL" id="QGMK01000031">
    <property type="protein sequence ID" value="TVY85089.1"/>
    <property type="molecule type" value="Genomic_DNA"/>
</dbReference>
<evidence type="ECO:0000256" key="6">
    <source>
        <dbReference type="ARBA" id="ARBA00023163"/>
    </source>
</evidence>
<evidence type="ECO:0000256" key="2">
    <source>
        <dbReference type="ARBA" id="ARBA00022723"/>
    </source>
</evidence>
<evidence type="ECO:0000256" key="5">
    <source>
        <dbReference type="ARBA" id="ARBA00023125"/>
    </source>
</evidence>
<evidence type="ECO:0000256" key="8">
    <source>
        <dbReference type="SAM" id="MobiDB-lite"/>
    </source>
</evidence>
<evidence type="ECO:0000256" key="4">
    <source>
        <dbReference type="ARBA" id="ARBA00023015"/>
    </source>
</evidence>
<evidence type="ECO:0000259" key="9">
    <source>
        <dbReference type="PROSITE" id="PS50048"/>
    </source>
</evidence>
<evidence type="ECO:0000256" key="1">
    <source>
        <dbReference type="ARBA" id="ARBA00004123"/>
    </source>
</evidence>
<keyword evidence="7" id="KW-0539">Nucleus</keyword>
<dbReference type="Pfam" id="PF04082">
    <property type="entry name" value="Fungal_trans"/>
    <property type="match status" value="1"/>
</dbReference>
<feature type="compositionally biased region" description="Polar residues" evidence="8">
    <location>
        <begin position="1"/>
        <end position="11"/>
    </location>
</feature>
<protein>
    <submittedName>
        <fullName evidence="10">Nitrogen assimilation transcription factor nit-4</fullName>
    </submittedName>
</protein>
<dbReference type="PANTHER" id="PTHR31313">
    <property type="entry name" value="TY1 ENHANCER ACTIVATOR"/>
    <property type="match status" value="1"/>
</dbReference>
<dbReference type="OrthoDB" id="2162761at2759"/>
<gene>
    <name evidence="10" type="primary">nit-4_2</name>
    <name evidence="10" type="ORF">LSUE1_G001473</name>
</gene>
<dbReference type="PROSITE" id="PS50048">
    <property type="entry name" value="ZN2_CY6_FUNGAL_2"/>
    <property type="match status" value="1"/>
</dbReference>
<keyword evidence="4" id="KW-0805">Transcription regulation</keyword>
<keyword evidence="3" id="KW-0862">Zinc</keyword>
<keyword evidence="2" id="KW-0479">Metal-binding</keyword>
<evidence type="ECO:0000313" key="10">
    <source>
        <dbReference type="EMBL" id="TVY85089.1"/>
    </source>
</evidence>
<accession>A0A8T9CGU2</accession>
<dbReference type="PROSITE" id="PS00463">
    <property type="entry name" value="ZN2_CY6_FUNGAL_1"/>
    <property type="match status" value="1"/>
</dbReference>
<dbReference type="SMART" id="SM00066">
    <property type="entry name" value="GAL4"/>
    <property type="match status" value="1"/>
</dbReference>
<dbReference type="SUPFAM" id="SSF57701">
    <property type="entry name" value="Zn2/Cys6 DNA-binding domain"/>
    <property type="match status" value="1"/>
</dbReference>
<evidence type="ECO:0000256" key="3">
    <source>
        <dbReference type="ARBA" id="ARBA00022833"/>
    </source>
</evidence>
<dbReference type="AlphaFoldDB" id="A0A8T9CGU2"/>
<keyword evidence="11" id="KW-1185">Reference proteome</keyword>
<sequence length="741" mass="82771">MDPKASQQQRSLLPKAEPSRSPSFDSVPAAGGDSDEPPAKRKCVSSACMPCRKRKSKCNGARPECHACKEVYKSPCSYDIDSDKRRKGALKREIKELKEDIGPRNRILEALRAGTDADAEDIIQIIRSSRADDWDSIAARIQSLGKNGKGGPSEHLEPELSDMTVKAIAGERGDAATYGHTSNLRTDSEVEHGPLSDINSTGKWTDLPINQELLEHLLSVYFSWSHPQYTLFSEEIFMHAMQHGKLKYCTPMLVNAVLAVGTHFSDCKEVQPSDSNQSTLGDRFFDEAERLFRQNERPCLTTVQALAVMSLYRAMHGKDSSGWLYICQAIGMVIELGLNKDEYSQAKSMITDSEIGVRRITFWGTYVLQTGWAICAGRLSLLPHTAIRVEKPGVPPGLETKLWKPHGLPGYNPDVKHHLEQPGMKYTILSYAGQLCSLVDEVIQMFYAPRDRMTSRRLQLQHERLERWYSALPKTLAIRPGWPSLPQVIALHMYYWNCVIHLFRPFMKLEYVHSTGSTKSPKPITIEAANKISELLQLSIQTYGLRRVGFMYTHCISTASIIHLVVVSGTPTVPETSLRHLCDAISAMQQIRSTFPIIDRYMGTLRSLAQEWFRNNPMPHALADAFSAIDIGTPTSAPSSPPNTTPIAMVMPRRDSASDILVPYKEKEFGASEQPEFYWSPFPNQQDFMLMAPASHGPGQHMDLSYMLGSGTGGDPSQLTLDGFTWSDDSGPSYRGHWYGA</sequence>
<dbReference type="CDD" id="cd00067">
    <property type="entry name" value="GAL4"/>
    <property type="match status" value="1"/>
</dbReference>
<organism evidence="10 11">
    <name type="scientific">Lachnellula suecica</name>
    <dbReference type="NCBI Taxonomy" id="602035"/>
    <lineage>
        <taxon>Eukaryota</taxon>
        <taxon>Fungi</taxon>
        <taxon>Dikarya</taxon>
        <taxon>Ascomycota</taxon>
        <taxon>Pezizomycotina</taxon>
        <taxon>Leotiomycetes</taxon>
        <taxon>Helotiales</taxon>
        <taxon>Lachnaceae</taxon>
        <taxon>Lachnellula</taxon>
    </lineage>
</organism>